<name>A0ACB8FE73_9SAUR</name>
<keyword evidence="2" id="KW-1185">Reference proteome</keyword>
<evidence type="ECO:0000313" key="1">
    <source>
        <dbReference type="EMBL" id="KAH8003782.1"/>
    </source>
</evidence>
<organism evidence="1 2">
    <name type="scientific">Sphaerodactylus townsendi</name>
    <dbReference type="NCBI Taxonomy" id="933632"/>
    <lineage>
        <taxon>Eukaryota</taxon>
        <taxon>Metazoa</taxon>
        <taxon>Chordata</taxon>
        <taxon>Craniata</taxon>
        <taxon>Vertebrata</taxon>
        <taxon>Euteleostomi</taxon>
        <taxon>Lepidosauria</taxon>
        <taxon>Squamata</taxon>
        <taxon>Bifurcata</taxon>
        <taxon>Gekkota</taxon>
        <taxon>Sphaerodactylidae</taxon>
        <taxon>Sphaerodactylus</taxon>
    </lineage>
</organism>
<dbReference type="Proteomes" id="UP000827872">
    <property type="component" value="Linkage Group LG09"/>
</dbReference>
<gene>
    <name evidence="1" type="ORF">K3G42_024022</name>
</gene>
<reference evidence="1" key="1">
    <citation type="submission" date="2021-08" db="EMBL/GenBank/DDBJ databases">
        <title>The first chromosome-level gecko genome reveals the dynamic sex chromosomes of Neotropical dwarf geckos (Sphaerodactylidae: Sphaerodactylus).</title>
        <authorList>
            <person name="Pinto B.J."/>
            <person name="Keating S.E."/>
            <person name="Gamble T."/>
        </authorList>
    </citation>
    <scope>NUCLEOTIDE SEQUENCE</scope>
    <source>
        <strain evidence="1">TG3544</strain>
    </source>
</reference>
<evidence type="ECO:0000313" key="2">
    <source>
        <dbReference type="Proteomes" id="UP000827872"/>
    </source>
</evidence>
<dbReference type="EMBL" id="CM037622">
    <property type="protein sequence ID" value="KAH8003782.1"/>
    <property type="molecule type" value="Genomic_DNA"/>
</dbReference>
<accession>A0ACB8FE73</accession>
<proteinExistence type="predicted"/>
<comment type="caution">
    <text evidence="1">The sequence shown here is derived from an EMBL/GenBank/DDBJ whole genome shotgun (WGS) entry which is preliminary data.</text>
</comment>
<sequence length="104" mass="11738">MPQRRIKAGFFRILPADQYKCHVFLCCAEEQPVCQCTNTPNTHCSPWRTQQVHGTVKLMALVPQKLTESGSCFFPVLCISGRKGLWRSNWNQIAVSVWKGDGLG</sequence>
<protein>
    <submittedName>
        <fullName evidence="1">Uncharacterized protein</fullName>
    </submittedName>
</protein>